<reference evidence="2" key="1">
    <citation type="journal article" date="2021" name="bioRxiv">
        <title>Whole Genome Assembly and Annotation of Northern Wild Rice, Zizania palustris L., Supports a Whole Genome Duplication in the Zizania Genus.</title>
        <authorList>
            <person name="Haas M."/>
            <person name="Kono T."/>
            <person name="Macchietto M."/>
            <person name="Millas R."/>
            <person name="McGilp L."/>
            <person name="Shao M."/>
            <person name="Duquette J."/>
            <person name="Hirsch C.N."/>
            <person name="Kimball J."/>
        </authorList>
    </citation>
    <scope>NUCLEOTIDE SEQUENCE</scope>
    <source>
        <tissue evidence="2">Fresh leaf tissue</tissue>
    </source>
</reference>
<proteinExistence type="predicted"/>
<feature type="region of interest" description="Disordered" evidence="1">
    <location>
        <begin position="307"/>
        <end position="327"/>
    </location>
</feature>
<dbReference type="AlphaFoldDB" id="A0A8J5VJW5"/>
<gene>
    <name evidence="2" type="ORF">GUJ93_ZPchr0008g12695</name>
</gene>
<evidence type="ECO:0000313" key="3">
    <source>
        <dbReference type="Proteomes" id="UP000729402"/>
    </source>
</evidence>
<dbReference type="InterPro" id="IPR024943">
    <property type="entry name" value="Enhancer_polycomb"/>
</dbReference>
<accession>A0A8J5VJW5</accession>
<reference evidence="2" key="2">
    <citation type="submission" date="2021-02" db="EMBL/GenBank/DDBJ databases">
        <authorList>
            <person name="Kimball J.A."/>
            <person name="Haas M.W."/>
            <person name="Macchietto M."/>
            <person name="Kono T."/>
            <person name="Duquette J."/>
            <person name="Shao M."/>
        </authorList>
    </citation>
    <scope>NUCLEOTIDE SEQUENCE</scope>
    <source>
        <tissue evidence="2">Fresh leaf tissue</tissue>
    </source>
</reference>
<dbReference type="GO" id="GO:0035267">
    <property type="term" value="C:NuA4 histone acetyltransferase complex"/>
    <property type="evidence" value="ECO:0007669"/>
    <property type="project" value="InterPro"/>
</dbReference>
<organism evidence="2 3">
    <name type="scientific">Zizania palustris</name>
    <name type="common">Northern wild rice</name>
    <dbReference type="NCBI Taxonomy" id="103762"/>
    <lineage>
        <taxon>Eukaryota</taxon>
        <taxon>Viridiplantae</taxon>
        <taxon>Streptophyta</taxon>
        <taxon>Embryophyta</taxon>
        <taxon>Tracheophyta</taxon>
        <taxon>Spermatophyta</taxon>
        <taxon>Magnoliopsida</taxon>
        <taxon>Liliopsida</taxon>
        <taxon>Poales</taxon>
        <taxon>Poaceae</taxon>
        <taxon>BOP clade</taxon>
        <taxon>Oryzoideae</taxon>
        <taxon>Oryzeae</taxon>
        <taxon>Zizaniinae</taxon>
        <taxon>Zizania</taxon>
    </lineage>
</organism>
<protein>
    <recommendedName>
        <fullName evidence="4">Enhancer of polycomb-like protein</fullName>
    </recommendedName>
</protein>
<dbReference type="EMBL" id="JAAALK010000290">
    <property type="protein sequence ID" value="KAG8047149.1"/>
    <property type="molecule type" value="Genomic_DNA"/>
</dbReference>
<dbReference type="OrthoDB" id="435275at2759"/>
<dbReference type="GO" id="GO:0006357">
    <property type="term" value="P:regulation of transcription by RNA polymerase II"/>
    <property type="evidence" value="ECO:0007669"/>
    <property type="project" value="InterPro"/>
</dbReference>
<evidence type="ECO:0008006" key="4">
    <source>
        <dbReference type="Google" id="ProtNLM"/>
    </source>
</evidence>
<dbReference type="Proteomes" id="UP000729402">
    <property type="component" value="Unassembled WGS sequence"/>
</dbReference>
<sequence>MGGAKASPKALEGWEPRIPEAVEDVEESVMAARPRWRRRSRRDWKSAAGGAVAHALGEDARAEEEEAEDRKEPNQGPENSDTMCFFVQALQHLSIRYAVFQAVYNYWKSKRERWQKPILRRLQPPPPVNDTNPYNVFRPREKAYRLHTRRMQRRENSAQSFDKLRLVRRNLEQAKALMGTLIKREERKRETMECEVHLRRIQMRYKHEAQLIDDGITLSELQQAGSSEDDYADSDNTASEQPYVRSIALHPRFPDNKISGMPPARLKCERELKRRLHQNGWLFKRVPERRDPDEPVMLFTRPVDPDKLKIAGIRPPPDPPIDGGTAAPSFRCQGRIGRGGRIIFDRWNPFLQLPVGQEASQSVKFNHRPPLPEG</sequence>
<comment type="caution">
    <text evidence="2">The sequence shown here is derived from an EMBL/GenBank/DDBJ whole genome shotgun (WGS) entry which is preliminary data.</text>
</comment>
<feature type="region of interest" description="Disordered" evidence="1">
    <location>
        <begin position="29"/>
        <end position="80"/>
    </location>
</feature>
<evidence type="ECO:0000313" key="2">
    <source>
        <dbReference type="EMBL" id="KAG8047149.1"/>
    </source>
</evidence>
<keyword evidence="3" id="KW-1185">Reference proteome</keyword>
<dbReference type="PANTHER" id="PTHR14898">
    <property type="entry name" value="ENHANCER OF POLYCOMB"/>
    <property type="match status" value="1"/>
</dbReference>
<name>A0A8J5VJW5_ZIZPA</name>
<evidence type="ECO:0000256" key="1">
    <source>
        <dbReference type="SAM" id="MobiDB-lite"/>
    </source>
</evidence>